<sequence>MIGFKGLSFTTIRTGQVAVGDIIHCRGQYLEIYAFGDDSSYVEGVHDAIRLKKDLTKNINKQKFEIIKWPRLVGQLFCSEDNPNCSVSMQEPVLFNFAQKKKQSNIGSLNIVFKNACFNRLGLLTHDS</sequence>
<evidence type="ECO:0000313" key="1">
    <source>
        <dbReference type="EnsemblMetazoa" id="CLYHEMP022378.1"/>
    </source>
</evidence>
<organism evidence="1 2">
    <name type="scientific">Clytia hemisphaerica</name>
    <dbReference type="NCBI Taxonomy" id="252671"/>
    <lineage>
        <taxon>Eukaryota</taxon>
        <taxon>Metazoa</taxon>
        <taxon>Cnidaria</taxon>
        <taxon>Hydrozoa</taxon>
        <taxon>Hydroidolina</taxon>
        <taxon>Leptothecata</taxon>
        <taxon>Obeliida</taxon>
        <taxon>Clytiidae</taxon>
        <taxon>Clytia</taxon>
    </lineage>
</organism>
<accession>A0A7M5XIE2</accession>
<reference evidence="1" key="1">
    <citation type="submission" date="2021-01" db="UniProtKB">
        <authorList>
            <consortium name="EnsemblMetazoa"/>
        </authorList>
    </citation>
    <scope>IDENTIFICATION</scope>
</reference>
<dbReference type="EnsemblMetazoa" id="CLYHEMT022378.1">
    <property type="protein sequence ID" value="CLYHEMP022378.1"/>
    <property type="gene ID" value="CLYHEMG022378"/>
</dbReference>
<name>A0A7M5XIE2_9CNID</name>
<proteinExistence type="predicted"/>
<dbReference type="Proteomes" id="UP000594262">
    <property type="component" value="Unplaced"/>
</dbReference>
<keyword evidence="2" id="KW-1185">Reference proteome</keyword>
<evidence type="ECO:0000313" key="2">
    <source>
        <dbReference type="Proteomes" id="UP000594262"/>
    </source>
</evidence>
<protein>
    <submittedName>
        <fullName evidence="1">Uncharacterized protein</fullName>
    </submittedName>
</protein>
<dbReference type="AlphaFoldDB" id="A0A7M5XIE2"/>